<dbReference type="OrthoDB" id="2338662at2759"/>
<dbReference type="SUPFAM" id="SSF54593">
    <property type="entry name" value="Glyoxalase/Bleomycin resistance protein/Dihydroxybiphenyl dioxygenase"/>
    <property type="match status" value="1"/>
</dbReference>
<gene>
    <name evidence="2" type="ORF">MYCTH_2142974</name>
</gene>
<reference evidence="2 3" key="1">
    <citation type="journal article" date="2011" name="Nat. Biotechnol.">
        <title>Comparative genomic analysis of the thermophilic biomass-degrading fungi Myceliophthora thermophila and Thielavia terrestris.</title>
        <authorList>
            <person name="Berka R.M."/>
            <person name="Grigoriev I.V."/>
            <person name="Otillar R."/>
            <person name="Salamov A."/>
            <person name="Grimwood J."/>
            <person name="Reid I."/>
            <person name="Ishmael N."/>
            <person name="John T."/>
            <person name="Darmond C."/>
            <person name="Moisan M.-C."/>
            <person name="Henrissat B."/>
            <person name="Coutinho P.M."/>
            <person name="Lombard V."/>
            <person name="Natvig D.O."/>
            <person name="Lindquist E."/>
            <person name="Schmutz J."/>
            <person name="Lucas S."/>
            <person name="Harris P."/>
            <person name="Powlowski J."/>
            <person name="Bellemare A."/>
            <person name="Taylor D."/>
            <person name="Butler G."/>
            <person name="de Vries R.P."/>
            <person name="Allijn I.E."/>
            <person name="van den Brink J."/>
            <person name="Ushinsky S."/>
            <person name="Storms R."/>
            <person name="Powell A.J."/>
            <person name="Paulsen I.T."/>
            <person name="Elbourne L.D.H."/>
            <person name="Baker S.E."/>
            <person name="Magnuson J."/>
            <person name="LaBoissiere S."/>
            <person name="Clutterbuck A.J."/>
            <person name="Martinez D."/>
            <person name="Wogulis M."/>
            <person name="de Leon A.L."/>
            <person name="Rey M.W."/>
            <person name="Tsang A."/>
        </authorList>
    </citation>
    <scope>NUCLEOTIDE SEQUENCE [LARGE SCALE GENOMIC DNA]</scope>
    <source>
        <strain evidence="3">ATCC 42464 / BCRC 31852 / DSM 1799</strain>
    </source>
</reference>
<organism evidence="2 3">
    <name type="scientific">Thermothelomyces thermophilus (strain ATCC 42464 / BCRC 31852 / DSM 1799)</name>
    <name type="common">Sporotrichum thermophile</name>
    <dbReference type="NCBI Taxonomy" id="573729"/>
    <lineage>
        <taxon>Eukaryota</taxon>
        <taxon>Fungi</taxon>
        <taxon>Dikarya</taxon>
        <taxon>Ascomycota</taxon>
        <taxon>Pezizomycotina</taxon>
        <taxon>Sordariomycetes</taxon>
        <taxon>Sordariomycetidae</taxon>
        <taxon>Sordariales</taxon>
        <taxon>Chaetomiaceae</taxon>
        <taxon>Thermothelomyces</taxon>
    </lineage>
</organism>
<accession>G2Q8T4</accession>
<dbReference type="KEGG" id="mtm:MYCTH_2142974"/>
<dbReference type="InterPro" id="IPR029068">
    <property type="entry name" value="Glyas_Bleomycin-R_OHBP_Dase"/>
</dbReference>
<feature type="domain" description="VOC" evidence="1">
    <location>
        <begin position="28"/>
        <end position="152"/>
    </location>
</feature>
<keyword evidence="3" id="KW-1185">Reference proteome</keyword>
<dbReference type="eggNOG" id="ENOG502S4H7">
    <property type="taxonomic scope" value="Eukaryota"/>
</dbReference>
<proteinExistence type="predicted"/>
<dbReference type="Gene3D" id="3.10.180.10">
    <property type="entry name" value="2,3-Dihydroxybiphenyl 1,2-Dioxygenase, domain 1"/>
    <property type="match status" value="1"/>
</dbReference>
<evidence type="ECO:0000313" key="2">
    <source>
        <dbReference type="EMBL" id="AEO56279.1"/>
    </source>
</evidence>
<evidence type="ECO:0000313" key="3">
    <source>
        <dbReference type="Proteomes" id="UP000007322"/>
    </source>
</evidence>
<dbReference type="InterPro" id="IPR037523">
    <property type="entry name" value="VOC_core"/>
</dbReference>
<dbReference type="CDD" id="cd06587">
    <property type="entry name" value="VOC"/>
    <property type="match status" value="1"/>
</dbReference>
<dbReference type="InterPro" id="IPR058997">
    <property type="entry name" value="YycE-like_C"/>
</dbReference>
<dbReference type="Pfam" id="PF22658">
    <property type="entry name" value="YycE-like_N"/>
    <property type="match status" value="1"/>
</dbReference>
<sequence>MRTYCYTAAIESWPPSVACEQIGALALAAAHLRVARPTDDIDRLLPFYRDGLGFEVLGRFADHLGFDGVVLGHKSAAYQIEFTKLRGHDVGRAPTQDNLLVFYLPDDDAYTKAVTRMEENGFQAVASFNPYWDRYGKTFEDPDGYRVVLANRPAPFASSP</sequence>
<dbReference type="AlphaFoldDB" id="G2Q8T4"/>
<name>G2Q8T4_THET4</name>
<protein>
    <recommendedName>
        <fullName evidence="1">VOC domain-containing protein</fullName>
    </recommendedName>
</protein>
<dbReference type="Pfam" id="PF22659">
    <property type="entry name" value="YycE-like_C"/>
    <property type="match status" value="1"/>
</dbReference>
<dbReference type="InterPro" id="IPR058998">
    <property type="entry name" value="YycE-like_N"/>
</dbReference>
<dbReference type="GeneID" id="11510329"/>
<dbReference type="VEuPathDB" id="FungiDB:MYCTH_2142974"/>
<dbReference type="PROSITE" id="PS51819">
    <property type="entry name" value="VOC"/>
    <property type="match status" value="1"/>
</dbReference>
<dbReference type="HOGENOM" id="CLU_107214_1_0_1"/>
<dbReference type="EMBL" id="CP003003">
    <property type="protein sequence ID" value="AEO56279.1"/>
    <property type="molecule type" value="Genomic_DNA"/>
</dbReference>
<dbReference type="OMA" id="HLEFTHH"/>
<dbReference type="Proteomes" id="UP000007322">
    <property type="component" value="Chromosome 2"/>
</dbReference>
<evidence type="ECO:0000259" key="1">
    <source>
        <dbReference type="PROSITE" id="PS51819"/>
    </source>
</evidence>
<dbReference type="InParanoid" id="G2Q8T4"/>
<dbReference type="RefSeq" id="XP_003661524.1">
    <property type="nucleotide sequence ID" value="XM_003661476.1"/>
</dbReference>